<feature type="repeat" description="TPR" evidence="3">
    <location>
        <begin position="200"/>
        <end position="233"/>
    </location>
</feature>
<dbReference type="Pfam" id="PF13181">
    <property type="entry name" value="TPR_8"/>
    <property type="match status" value="3"/>
</dbReference>
<evidence type="ECO:0000256" key="2">
    <source>
        <dbReference type="ARBA" id="ARBA00022803"/>
    </source>
</evidence>
<reference evidence="6" key="1">
    <citation type="submission" date="2023-06" db="EMBL/GenBank/DDBJ databases">
        <title>Genomic analysis of the entomopathogenic nematode Steinernema hermaphroditum.</title>
        <authorList>
            <person name="Schwarz E.M."/>
            <person name="Heppert J.K."/>
            <person name="Baniya A."/>
            <person name="Schwartz H.T."/>
            <person name="Tan C.-H."/>
            <person name="Antoshechkin I."/>
            <person name="Sternberg P.W."/>
            <person name="Goodrich-Blair H."/>
            <person name="Dillman A.R."/>
        </authorList>
    </citation>
    <scope>NUCLEOTIDE SEQUENCE</scope>
    <source>
        <strain evidence="6">PS9179</strain>
        <tissue evidence="6">Whole animal</tissue>
    </source>
</reference>
<proteinExistence type="predicted"/>
<dbReference type="InterPro" id="IPR013105">
    <property type="entry name" value="TPR_2"/>
</dbReference>
<feature type="compositionally biased region" description="Basic and acidic residues" evidence="5">
    <location>
        <begin position="1055"/>
        <end position="1066"/>
    </location>
</feature>
<feature type="repeat" description="TPR" evidence="3">
    <location>
        <begin position="165"/>
        <end position="198"/>
    </location>
</feature>
<feature type="repeat" description="TPR" evidence="3">
    <location>
        <begin position="725"/>
        <end position="758"/>
    </location>
</feature>
<dbReference type="GO" id="GO:0006368">
    <property type="term" value="P:transcription elongation by RNA polymerase II"/>
    <property type="evidence" value="ECO:0007669"/>
    <property type="project" value="TreeGrafter"/>
</dbReference>
<evidence type="ECO:0000313" key="6">
    <source>
        <dbReference type="EMBL" id="KAK0417354.1"/>
    </source>
</evidence>
<feature type="compositionally biased region" description="Polar residues" evidence="5">
    <location>
        <begin position="1089"/>
        <end position="1099"/>
    </location>
</feature>
<dbReference type="AlphaFoldDB" id="A0AA39I6Q8"/>
<dbReference type="SMART" id="SM00028">
    <property type="entry name" value="TPR"/>
    <property type="match status" value="14"/>
</dbReference>
<dbReference type="EMBL" id="JAUCMV010000002">
    <property type="protein sequence ID" value="KAK0417354.1"/>
    <property type="molecule type" value="Genomic_DNA"/>
</dbReference>
<dbReference type="FunFam" id="1.25.40.10:FF:000289">
    <property type="entry name" value="RNA polymerase-associated protein CTR9 homolog"/>
    <property type="match status" value="1"/>
</dbReference>
<feature type="compositionally biased region" description="Basic and acidic residues" evidence="5">
    <location>
        <begin position="1038"/>
        <end position="1048"/>
    </location>
</feature>
<feature type="region of interest" description="Disordered" evidence="5">
    <location>
        <begin position="908"/>
        <end position="1099"/>
    </location>
</feature>
<dbReference type="SUPFAM" id="SSF48452">
    <property type="entry name" value="TPR-like"/>
    <property type="match status" value="3"/>
</dbReference>
<dbReference type="Proteomes" id="UP001175271">
    <property type="component" value="Unassembled WGS sequence"/>
</dbReference>
<evidence type="ECO:0000256" key="5">
    <source>
        <dbReference type="SAM" id="MobiDB-lite"/>
    </source>
</evidence>
<dbReference type="InterPro" id="IPR019734">
    <property type="entry name" value="TPR_rpt"/>
</dbReference>
<dbReference type="Gene3D" id="1.25.40.10">
    <property type="entry name" value="Tetratricopeptide repeat domain"/>
    <property type="match status" value="3"/>
</dbReference>
<feature type="repeat" description="TPR" evidence="3">
    <location>
        <begin position="343"/>
        <end position="376"/>
    </location>
</feature>
<protein>
    <submittedName>
        <fullName evidence="6">Uncharacterized protein</fullName>
    </submittedName>
</protein>
<evidence type="ECO:0000313" key="7">
    <source>
        <dbReference type="Proteomes" id="UP001175271"/>
    </source>
</evidence>
<keyword evidence="2 3" id="KW-0802">TPR repeat</keyword>
<dbReference type="Pfam" id="PF14559">
    <property type="entry name" value="TPR_19"/>
    <property type="match status" value="1"/>
</dbReference>
<dbReference type="PANTHER" id="PTHR14027:SF2">
    <property type="entry name" value="RNA POLYMERASE-ASSOCIATED PROTEIN CTR9 HOMOLOG"/>
    <property type="match status" value="1"/>
</dbReference>
<keyword evidence="7" id="KW-1185">Reference proteome</keyword>
<comment type="caution">
    <text evidence="6">The sequence shown here is derived from an EMBL/GenBank/DDBJ whole genome shotgun (WGS) entry which is preliminary data.</text>
</comment>
<dbReference type="InterPro" id="IPR031101">
    <property type="entry name" value="Ctr9"/>
</dbReference>
<dbReference type="GO" id="GO:0000993">
    <property type="term" value="F:RNA polymerase II complex binding"/>
    <property type="evidence" value="ECO:0007669"/>
    <property type="project" value="TreeGrafter"/>
</dbReference>
<dbReference type="PANTHER" id="PTHR14027">
    <property type="entry name" value="RNA POLYMERASE-ASSOCIATED PROTEIN CTR9"/>
    <property type="match status" value="1"/>
</dbReference>
<feature type="compositionally biased region" description="Basic and acidic residues" evidence="5">
    <location>
        <begin position="941"/>
        <end position="959"/>
    </location>
</feature>
<evidence type="ECO:0000256" key="3">
    <source>
        <dbReference type="PROSITE-ProRule" id="PRU00339"/>
    </source>
</evidence>
<accession>A0AA39I6Q8</accession>
<gene>
    <name evidence="6" type="ORF">QR680_012959</name>
</gene>
<keyword evidence="1" id="KW-0677">Repeat</keyword>
<feature type="compositionally biased region" description="Basic residues" evidence="5">
    <location>
        <begin position="984"/>
        <end position="998"/>
    </location>
</feature>
<feature type="repeat" description="TPR" evidence="3">
    <location>
        <begin position="575"/>
        <end position="608"/>
    </location>
</feature>
<evidence type="ECO:0000256" key="1">
    <source>
        <dbReference type="ARBA" id="ARBA00022737"/>
    </source>
</evidence>
<dbReference type="FunFam" id="1.25.40.10:FF:000322">
    <property type="entry name" value="RNA polymerase-associated protein CTR9 homolog"/>
    <property type="match status" value="1"/>
</dbReference>
<dbReference type="InterPro" id="IPR011990">
    <property type="entry name" value="TPR-like_helical_dom_sf"/>
</dbReference>
<organism evidence="6 7">
    <name type="scientific">Steinernema hermaphroditum</name>
    <dbReference type="NCBI Taxonomy" id="289476"/>
    <lineage>
        <taxon>Eukaryota</taxon>
        <taxon>Metazoa</taxon>
        <taxon>Ecdysozoa</taxon>
        <taxon>Nematoda</taxon>
        <taxon>Chromadorea</taxon>
        <taxon>Rhabditida</taxon>
        <taxon>Tylenchina</taxon>
        <taxon>Panagrolaimomorpha</taxon>
        <taxon>Strongyloidoidea</taxon>
        <taxon>Steinernematidae</taxon>
        <taxon>Steinernema</taxon>
    </lineage>
</organism>
<dbReference type="Pfam" id="PF07719">
    <property type="entry name" value="TPR_2"/>
    <property type="match status" value="1"/>
</dbReference>
<dbReference type="GO" id="GO:0006355">
    <property type="term" value="P:regulation of DNA-templated transcription"/>
    <property type="evidence" value="ECO:0007669"/>
    <property type="project" value="InterPro"/>
</dbReference>
<evidence type="ECO:0000256" key="4">
    <source>
        <dbReference type="SAM" id="Coils"/>
    </source>
</evidence>
<dbReference type="PROSITE" id="PS50005">
    <property type="entry name" value="TPR"/>
    <property type="match status" value="5"/>
</dbReference>
<feature type="compositionally biased region" description="Basic and acidic residues" evidence="5">
    <location>
        <begin position="999"/>
        <end position="1010"/>
    </location>
</feature>
<feature type="coiled-coil region" evidence="4">
    <location>
        <begin position="846"/>
        <end position="897"/>
    </location>
</feature>
<dbReference type="GO" id="GO:0016593">
    <property type="term" value="C:Cdc73/Paf1 complex"/>
    <property type="evidence" value="ECO:0007669"/>
    <property type="project" value="TreeGrafter"/>
</dbReference>
<keyword evidence="4" id="KW-0175">Coiled coil</keyword>
<sequence>MAFLGSYSVPLRSGRDESLEIPLDRLPNCDDIIDILRREKCPLYVWVDLAVHYYTAGEVNTFVRLLEICGDEASQDYRDLEKDQMRALDTLAAYYVQAGSKTRDKTERKELFTKATLLYTTADKIIMYDQNHLLGRAYFCLVEGNKVDQADTQFNFVINQASNNIPAMLGKACIAFQKKDYKSALFFYKKAIKLKPDCPADVRVGIGYCLYRLGKHEKARMAFERALELDSTCIPALIGIAIIDQNTLIREALHSSIRSMSLAYRLDSENPMVLNHLANHFFYKNEFDKVEHLAMIAFHNSPNDVMRAESCYQLARCFHSQGDFDKAFRFYYQATQFASPSFVLPHYGLGQIYIHRDDLDNAISCFEKVLKAFPNNYETLKIIGSLYAHHPSPKPGENEQRRAKAIECLRKVVDLTPDDIEAYIDLAQLQEQNDPNASLASYTKVCDLLTSQTEMEVPPAIFNNMASLQCSKGNYNEAKELFEKARTMLTRYVKEEPNDANIRSLLLTVNYNLGRVSEMLSLFNEAEEIYKAILHENSNYTDCLMRLGCIARDKGHIYNASVFFKETMGINQTNPDSWTLIGNLHMAKNEFGPAQKKFEQILRICKDDTYSFVALGNVWLETLFSVNRNRENDKKNRDRALMFYSKALKLQPGNIWAANGIACVLAQKGNFAEARDIFAQVRESTTNFSDVWLNLAHIYMENGQFVSAIQFYTNCMNKFGKQNDAQMLMYLARAYFKADKLQECRECLEKALCEAPDNLQITFNLANVLQKLSMQVLQDSKSSLEAVCGAVDDLKSAEHMFLFIANNRDESLTNARYVSRTVSQSEAGACSDLLKQAPTYVQRAKAQDEEEQRQRFIQEEERLALRRQQEEEIRLKQEREREQLESLKLARQQFVEKTKEFLKLPQIVEEKKSRGGGGGRRRRADQDEFVNDSSDMGDWQNEERSEERPRKQKSKGDKKASRRRRDKERGAAEGSDEDDEGNRREKKSRKKGSSKRKPEKQEQQKNDGKFKSRAYLSSESDSDVDIPVTQPNYDESDSDAHEETKRNLAELAKSYSDDNVSRENLPKPKRAQLSSDSDDNGSEKEPKISSGSEPLSDSD</sequence>
<name>A0AA39I6Q8_9BILA</name>